<dbReference type="InterPro" id="IPR006917">
    <property type="entry name" value="SOUL_heme-bd"/>
</dbReference>
<reference evidence="2 3" key="1">
    <citation type="submission" date="2013-10" db="EMBL/GenBank/DDBJ databases">
        <title>Salinisphaera japonica YTM-1 Genome Sequencing.</title>
        <authorList>
            <person name="Lai Q."/>
            <person name="Li C."/>
            <person name="Shao Z."/>
        </authorList>
    </citation>
    <scope>NUCLEOTIDE SEQUENCE [LARGE SCALE GENOMIC DNA]</scope>
    <source>
        <strain evidence="2 3">YTM-1</strain>
    </source>
</reference>
<comment type="caution">
    <text evidence="2">The sequence shown here is derived from an EMBL/GenBank/DDBJ whole genome shotgun (WGS) entry which is preliminary data.</text>
</comment>
<proteinExistence type="predicted"/>
<keyword evidence="3" id="KW-1185">Reference proteome</keyword>
<protein>
    <submittedName>
        <fullName evidence="2">Heme-binding protein</fullName>
    </submittedName>
</protein>
<dbReference type="PROSITE" id="PS51257">
    <property type="entry name" value="PROKAR_LIPOPROTEIN"/>
    <property type="match status" value="1"/>
</dbReference>
<dbReference type="AlphaFoldDB" id="A0A423PFK0"/>
<dbReference type="RefSeq" id="WP_184999906.1">
    <property type="nucleotide sequence ID" value="NZ_AYKG01000067.1"/>
</dbReference>
<evidence type="ECO:0000256" key="1">
    <source>
        <dbReference type="SAM" id="SignalP"/>
    </source>
</evidence>
<dbReference type="SUPFAM" id="SSF55136">
    <property type="entry name" value="Probable bacterial effector-binding domain"/>
    <property type="match status" value="1"/>
</dbReference>
<evidence type="ECO:0000313" key="3">
    <source>
        <dbReference type="Proteomes" id="UP000285310"/>
    </source>
</evidence>
<name>A0A423PFK0_9GAMM</name>
<accession>A0A423PFK0</accession>
<feature type="signal peptide" evidence="1">
    <location>
        <begin position="1"/>
        <end position="24"/>
    </location>
</feature>
<feature type="chain" id="PRO_5019191884" evidence="1">
    <location>
        <begin position="25"/>
        <end position="215"/>
    </location>
</feature>
<dbReference type="PANTHER" id="PTHR11220:SF58">
    <property type="entry name" value="SOUL HEME-BINDING FAMILY PROTEIN"/>
    <property type="match status" value="1"/>
</dbReference>
<dbReference type="Proteomes" id="UP000285310">
    <property type="component" value="Unassembled WGS sequence"/>
</dbReference>
<gene>
    <name evidence="2" type="ORF">SAJA_14210</name>
</gene>
<dbReference type="EMBL" id="AYKG01000067">
    <property type="protein sequence ID" value="ROO24364.1"/>
    <property type="molecule type" value="Genomic_DNA"/>
</dbReference>
<evidence type="ECO:0000313" key="2">
    <source>
        <dbReference type="EMBL" id="ROO24364.1"/>
    </source>
</evidence>
<dbReference type="Gene3D" id="3.20.80.10">
    <property type="entry name" value="Regulatory factor, effector binding domain"/>
    <property type="match status" value="1"/>
</dbReference>
<dbReference type="InParanoid" id="A0A423PFK0"/>
<dbReference type="Pfam" id="PF04832">
    <property type="entry name" value="SOUL"/>
    <property type="match status" value="1"/>
</dbReference>
<sequence>MTKTTKTWLGVASSVLLAGCSVFGYRGGTETPDYTVVDQVSDIEIREYAPRLAADTVVQAATVEKSRDQGFKRLAGYIFGDNQASEEIAMTAPVAQSSEKIEMTAPVAQTATDRGWRIRFFLPSRLKMATAPKPTSDAVTLHEVPGETYAVSRFSGSRSDDAVNTHIAQLTQALADSRWETAGQPIAWFYDPPWTLSFLRRNEVAVPVEQKEGGA</sequence>
<dbReference type="PANTHER" id="PTHR11220">
    <property type="entry name" value="HEME-BINDING PROTEIN-RELATED"/>
    <property type="match status" value="1"/>
</dbReference>
<dbReference type="InterPro" id="IPR011256">
    <property type="entry name" value="Reg_factor_effector_dom_sf"/>
</dbReference>
<organism evidence="2 3">
    <name type="scientific">Salinisphaera japonica YTM-1</name>
    <dbReference type="NCBI Taxonomy" id="1209778"/>
    <lineage>
        <taxon>Bacteria</taxon>
        <taxon>Pseudomonadati</taxon>
        <taxon>Pseudomonadota</taxon>
        <taxon>Gammaproteobacteria</taxon>
        <taxon>Salinisphaerales</taxon>
        <taxon>Salinisphaeraceae</taxon>
        <taxon>Salinisphaera</taxon>
    </lineage>
</organism>
<keyword evidence="1" id="KW-0732">Signal</keyword>